<dbReference type="OrthoDB" id="6434950at2759"/>
<proteinExistence type="predicted"/>
<evidence type="ECO:0000313" key="4">
    <source>
        <dbReference type="Proteomes" id="UP000887116"/>
    </source>
</evidence>
<evidence type="ECO:0000256" key="2">
    <source>
        <dbReference type="SAM" id="SignalP"/>
    </source>
</evidence>
<evidence type="ECO:0000256" key="1">
    <source>
        <dbReference type="SAM" id="MobiDB-lite"/>
    </source>
</evidence>
<keyword evidence="4" id="KW-1185">Reference proteome</keyword>
<organism evidence="3 4">
    <name type="scientific">Trichonephila clavata</name>
    <name type="common">Joro spider</name>
    <name type="synonym">Nephila clavata</name>
    <dbReference type="NCBI Taxonomy" id="2740835"/>
    <lineage>
        <taxon>Eukaryota</taxon>
        <taxon>Metazoa</taxon>
        <taxon>Ecdysozoa</taxon>
        <taxon>Arthropoda</taxon>
        <taxon>Chelicerata</taxon>
        <taxon>Arachnida</taxon>
        <taxon>Araneae</taxon>
        <taxon>Araneomorphae</taxon>
        <taxon>Entelegynae</taxon>
        <taxon>Araneoidea</taxon>
        <taxon>Nephilidae</taxon>
        <taxon>Trichonephila</taxon>
    </lineage>
</organism>
<feature type="compositionally biased region" description="Basic and acidic residues" evidence="1">
    <location>
        <begin position="67"/>
        <end position="77"/>
    </location>
</feature>
<accession>A0A8X6I0A0</accession>
<feature type="chain" id="PRO_5036490536" evidence="2">
    <location>
        <begin position="18"/>
        <end position="303"/>
    </location>
</feature>
<sequence>MLVSCYILAVLLFLVESLEIQSSGQEVDSLQGLKSDKEIAKDYSNGESPEDAEEFEDDSKNTSVPELLKEAEIHGDQEESDEETELGWIKNRNNLQEVKISNSQTRSNVKIVDKVIQSEDYQTASVSLVSPTGDYMEDLSDNDSKHTVQYRQPMPPVSMPAEEEVFTGMIEHDHATPDKEYNEKHYEPKQCVSTLKELYTCIFCASEATIKQHFVSCYHLLPTEVRVTSIECANRIYDLSMTEDSYGVDYFDLFCKQFRKFKEVIECVAKEHPEPKGEAFIKEEKQLAAYSHCLYTLNSRNCC</sequence>
<gene>
    <name evidence="3" type="ORF">TNCT_94131</name>
</gene>
<reference evidence="3" key="1">
    <citation type="submission" date="2020-07" db="EMBL/GenBank/DDBJ databases">
        <title>Multicomponent nature underlies the extraordinary mechanical properties of spider dragline silk.</title>
        <authorList>
            <person name="Kono N."/>
            <person name="Nakamura H."/>
            <person name="Mori M."/>
            <person name="Yoshida Y."/>
            <person name="Ohtoshi R."/>
            <person name="Malay A.D."/>
            <person name="Moran D.A.P."/>
            <person name="Tomita M."/>
            <person name="Numata K."/>
            <person name="Arakawa K."/>
        </authorList>
    </citation>
    <scope>NUCLEOTIDE SEQUENCE</scope>
</reference>
<protein>
    <submittedName>
        <fullName evidence="3">Uncharacterized protein</fullName>
    </submittedName>
</protein>
<feature type="signal peptide" evidence="2">
    <location>
        <begin position="1"/>
        <end position="17"/>
    </location>
</feature>
<feature type="region of interest" description="Disordered" evidence="1">
    <location>
        <begin position="39"/>
        <end position="86"/>
    </location>
</feature>
<dbReference type="Proteomes" id="UP000887116">
    <property type="component" value="Unassembled WGS sequence"/>
</dbReference>
<dbReference type="EMBL" id="BMAO01039677">
    <property type="protein sequence ID" value="GFR32953.1"/>
    <property type="molecule type" value="Genomic_DNA"/>
</dbReference>
<feature type="compositionally biased region" description="Acidic residues" evidence="1">
    <location>
        <begin position="48"/>
        <end position="57"/>
    </location>
</feature>
<comment type="caution">
    <text evidence="3">The sequence shown here is derived from an EMBL/GenBank/DDBJ whole genome shotgun (WGS) entry which is preliminary data.</text>
</comment>
<name>A0A8X6I0A0_TRICU</name>
<keyword evidence="2" id="KW-0732">Signal</keyword>
<evidence type="ECO:0000313" key="3">
    <source>
        <dbReference type="EMBL" id="GFR32953.1"/>
    </source>
</evidence>
<dbReference type="AlphaFoldDB" id="A0A8X6I0A0"/>